<dbReference type="PROSITE" id="PS00150">
    <property type="entry name" value="ACYLPHOSPHATASE_1"/>
    <property type="match status" value="1"/>
</dbReference>
<feature type="domain" description="Acylphosphatase-like" evidence="8">
    <location>
        <begin position="4"/>
        <end position="94"/>
    </location>
</feature>
<dbReference type="Pfam" id="PF00708">
    <property type="entry name" value="Acylphosphatase"/>
    <property type="match status" value="1"/>
</dbReference>
<reference evidence="9 11" key="1">
    <citation type="submission" date="2008-03" db="EMBL/GenBank/DDBJ databases">
        <title>Annotation of Ixodes scapularis.</title>
        <authorList>
            <consortium name="Ixodes scapularis Genome Project Consortium"/>
            <person name="Caler E."/>
            <person name="Hannick L.I."/>
            <person name="Bidwell S."/>
            <person name="Joardar V."/>
            <person name="Thiagarajan M."/>
            <person name="Amedeo P."/>
            <person name="Galinsky K.J."/>
            <person name="Schobel S."/>
            <person name="Inman J."/>
            <person name="Hostetler J."/>
            <person name="Miller J."/>
            <person name="Hammond M."/>
            <person name="Megy K."/>
            <person name="Lawson D."/>
            <person name="Kodira C."/>
            <person name="Sutton G."/>
            <person name="Meyer J."/>
            <person name="Hill C.A."/>
            <person name="Birren B."/>
            <person name="Nene V."/>
            <person name="Collins F."/>
            <person name="Alarcon-Chaidez F."/>
            <person name="Wikel S."/>
            <person name="Strausberg R."/>
        </authorList>
    </citation>
    <scope>NUCLEOTIDE SEQUENCE [LARGE SCALE GENOMIC DNA]</scope>
    <source>
        <strain evidence="11">Wikel</strain>
        <strain evidence="9">Wikel colony</strain>
    </source>
</reference>
<dbReference type="PROSITE" id="PS51160">
    <property type="entry name" value="ACYLPHOSPHATASE_3"/>
    <property type="match status" value="1"/>
</dbReference>
<dbReference type="SUPFAM" id="SSF54975">
    <property type="entry name" value="Acylphosphatase/BLUF domain-like"/>
    <property type="match status" value="1"/>
</dbReference>
<evidence type="ECO:0000256" key="2">
    <source>
        <dbReference type="ARBA" id="ARBA00012150"/>
    </source>
</evidence>
<dbReference type="InterPro" id="IPR017968">
    <property type="entry name" value="Acylphosphatase_CS"/>
</dbReference>
<evidence type="ECO:0000256" key="5">
    <source>
        <dbReference type="PROSITE-ProRule" id="PRU00520"/>
    </source>
</evidence>
<dbReference type="Proteomes" id="UP000001555">
    <property type="component" value="Unassembled WGS sequence"/>
</dbReference>
<accession>B7PMU2</accession>
<dbReference type="PRINTS" id="PR00112">
    <property type="entry name" value="ACYLPHPHTASE"/>
</dbReference>
<evidence type="ECO:0000256" key="3">
    <source>
        <dbReference type="ARBA" id="ARBA00022801"/>
    </source>
</evidence>
<dbReference type="OrthoDB" id="7961613at2759"/>
<dbReference type="InterPro" id="IPR001792">
    <property type="entry name" value="Acylphosphatase-like_dom"/>
</dbReference>
<dbReference type="EMBL" id="ABJB010027587">
    <property type="status" value="NOT_ANNOTATED_CDS"/>
    <property type="molecule type" value="Genomic_DNA"/>
</dbReference>
<evidence type="ECO:0007829" key="12">
    <source>
        <dbReference type="PeptideAtlas" id="B7PMU2"/>
    </source>
</evidence>
<keyword evidence="12" id="KW-1267">Proteomics identification</keyword>
<dbReference type="GO" id="GO:0003998">
    <property type="term" value="F:acylphosphatase activity"/>
    <property type="evidence" value="ECO:0000318"/>
    <property type="project" value="GO_Central"/>
</dbReference>
<evidence type="ECO:0000313" key="9">
    <source>
        <dbReference type="EMBL" id="EEC07914.1"/>
    </source>
</evidence>
<dbReference type="FunFam" id="3.30.70.100:FF:000011">
    <property type="entry name" value="Acylphosphatase"/>
    <property type="match status" value="1"/>
</dbReference>
<dbReference type="EC" id="3.6.1.7" evidence="2 5"/>
<dbReference type="STRING" id="6945.B7PMU2"/>
<keyword evidence="3 5" id="KW-0378">Hydrolase</keyword>
<proteinExistence type="evidence at protein level"/>
<dbReference type="PANTHER" id="PTHR10029">
    <property type="entry name" value="ACYLPHOSPHATASE"/>
    <property type="match status" value="1"/>
</dbReference>
<evidence type="ECO:0000256" key="6">
    <source>
        <dbReference type="RuleBase" id="RU000553"/>
    </source>
</evidence>
<evidence type="ECO:0000256" key="7">
    <source>
        <dbReference type="RuleBase" id="RU004168"/>
    </source>
</evidence>
<dbReference type="VEuPathDB" id="VectorBase:ISCP_032530"/>
<sequence>MLFNTHFEVSGRVQGVFFRKCTKEKAEELELRGWVRNTSKGTVEGVVQGEREKVNEMKRWLSSVGSPHSSISKCVFSDERDVQSPEYSNFAIRKTT</sequence>
<comment type="similarity">
    <text evidence="1 7">Belongs to the acylphosphatase family.</text>
</comment>
<dbReference type="VEuPathDB" id="VectorBase:ISCW006140"/>
<reference evidence="10" key="2">
    <citation type="submission" date="2020-05" db="UniProtKB">
        <authorList>
            <consortium name="EnsemblMetazoa"/>
        </authorList>
    </citation>
    <scope>IDENTIFICATION</scope>
    <source>
        <strain evidence="10">wikel</strain>
    </source>
</reference>
<dbReference type="PANTHER" id="PTHR10029:SF3">
    <property type="entry name" value="ACYLPHOSPHATASE-RELATED"/>
    <property type="match status" value="1"/>
</dbReference>
<dbReference type="AlphaFoldDB" id="B7PMU2"/>
<organism>
    <name type="scientific">Ixodes scapularis</name>
    <name type="common">Black-legged tick</name>
    <name type="synonym">Deer tick</name>
    <dbReference type="NCBI Taxonomy" id="6945"/>
    <lineage>
        <taxon>Eukaryota</taxon>
        <taxon>Metazoa</taxon>
        <taxon>Ecdysozoa</taxon>
        <taxon>Arthropoda</taxon>
        <taxon>Chelicerata</taxon>
        <taxon>Arachnida</taxon>
        <taxon>Acari</taxon>
        <taxon>Parasitiformes</taxon>
        <taxon>Ixodida</taxon>
        <taxon>Ixodoidea</taxon>
        <taxon>Ixodidae</taxon>
        <taxon>Ixodinae</taxon>
        <taxon>Ixodes</taxon>
    </lineage>
</organism>
<dbReference type="FunCoup" id="B7PMU2">
    <property type="interactions" value="37"/>
</dbReference>
<comment type="catalytic activity">
    <reaction evidence="4 5 6">
        <text>an acyl phosphate + H2O = a carboxylate + phosphate + H(+)</text>
        <dbReference type="Rhea" id="RHEA:14965"/>
        <dbReference type="ChEBI" id="CHEBI:15377"/>
        <dbReference type="ChEBI" id="CHEBI:15378"/>
        <dbReference type="ChEBI" id="CHEBI:29067"/>
        <dbReference type="ChEBI" id="CHEBI:43474"/>
        <dbReference type="ChEBI" id="CHEBI:59918"/>
        <dbReference type="EC" id="3.6.1.7"/>
    </reaction>
</comment>
<evidence type="ECO:0000256" key="4">
    <source>
        <dbReference type="ARBA" id="ARBA00047645"/>
    </source>
</evidence>
<dbReference type="EMBL" id="DS749127">
    <property type="protein sequence ID" value="EEC07914.1"/>
    <property type="molecule type" value="Genomic_DNA"/>
</dbReference>
<protein>
    <recommendedName>
        <fullName evidence="2 5">Acylphosphatase</fullName>
        <ecNumber evidence="2 5">3.6.1.7</ecNumber>
    </recommendedName>
</protein>
<evidence type="ECO:0000256" key="1">
    <source>
        <dbReference type="ARBA" id="ARBA00005614"/>
    </source>
</evidence>
<dbReference type="InterPro" id="IPR036046">
    <property type="entry name" value="Acylphosphatase-like_dom_sf"/>
</dbReference>
<dbReference type="PaxDb" id="6945-B7PMU2"/>
<evidence type="ECO:0000259" key="8">
    <source>
        <dbReference type="PROSITE" id="PS51160"/>
    </source>
</evidence>
<keyword evidence="11" id="KW-1185">Reference proteome</keyword>
<gene>
    <name evidence="9" type="ORF">IscW_ISCW006140</name>
</gene>
<dbReference type="HOGENOM" id="CLU_141932_0_1_1"/>
<dbReference type="VEuPathDB" id="VectorBase:ISCI006140"/>
<dbReference type="EnsemblMetazoa" id="ISCW006140-RA">
    <property type="protein sequence ID" value="ISCW006140-PA"/>
    <property type="gene ID" value="ISCW006140"/>
</dbReference>
<feature type="active site" evidence="5">
    <location>
        <position position="37"/>
    </location>
</feature>
<feature type="active site" evidence="5">
    <location>
        <position position="19"/>
    </location>
</feature>
<evidence type="ECO:0000313" key="10">
    <source>
        <dbReference type="EnsemblMetazoa" id="ISCW006140-PA"/>
    </source>
</evidence>
<dbReference type="InParanoid" id="B7PMU2"/>
<dbReference type="Gene3D" id="3.30.70.100">
    <property type="match status" value="1"/>
</dbReference>
<dbReference type="PROSITE" id="PS00151">
    <property type="entry name" value="ACYLPHOSPHATASE_2"/>
    <property type="match status" value="1"/>
</dbReference>
<evidence type="ECO:0000313" key="11">
    <source>
        <dbReference type="Proteomes" id="UP000001555"/>
    </source>
</evidence>
<name>B7PMU2_IXOSC</name>
<dbReference type="InterPro" id="IPR020456">
    <property type="entry name" value="Acylphosphatase"/>
</dbReference>